<evidence type="ECO:0000313" key="1">
    <source>
        <dbReference type="Proteomes" id="UP000189701"/>
    </source>
</evidence>
<proteinExistence type="predicted"/>
<sequence>MKFRSNSLKDIHIQGIVLDEIILEADSLEKLQIKDFDLGIFKLLSKGTLRLLEMDDVYGFPPDIGENAENLEIVEFSNSTTWQPDFHHMISKLSKCGLLGYSQLENVVVLELGWKVITDLFSHWVAELLGRCPNLRKLVIHGAVSRIKTQEECQILANFTSFIVKLIGKYLHVDVQFKYV</sequence>
<reference evidence="2" key="2">
    <citation type="submission" date="2025-08" db="UniProtKB">
        <authorList>
            <consortium name="RefSeq"/>
        </authorList>
    </citation>
    <scope>IDENTIFICATION</scope>
    <source>
        <tissue evidence="2">Leaf</tissue>
    </source>
</reference>
<keyword evidence="1" id="KW-1185">Reference proteome</keyword>
<dbReference type="eggNOG" id="ENOG502QUB6">
    <property type="taxonomic scope" value="Eukaryota"/>
</dbReference>
<gene>
    <name evidence="2" type="primary">LOC104227501</name>
</gene>
<dbReference type="AlphaFoldDB" id="A0A1U7WL92"/>
<protein>
    <submittedName>
        <fullName evidence="2">F-box/LRR-repeat protein At1g67190-like</fullName>
    </submittedName>
</protein>
<dbReference type="SUPFAM" id="SSF52047">
    <property type="entry name" value="RNI-like"/>
    <property type="match status" value="1"/>
</dbReference>
<reference evidence="1" key="1">
    <citation type="journal article" date="2013" name="Genome Biol.">
        <title>Reference genomes and transcriptomes of Nicotiana sylvestris and Nicotiana tomentosiformis.</title>
        <authorList>
            <person name="Sierro N."/>
            <person name="Battey J.N."/>
            <person name="Ouadi S."/>
            <person name="Bovet L."/>
            <person name="Goepfert S."/>
            <person name="Bakaher N."/>
            <person name="Peitsch M.C."/>
            <person name="Ivanov N.V."/>
        </authorList>
    </citation>
    <scope>NUCLEOTIDE SEQUENCE [LARGE SCALE GENOMIC DNA]</scope>
</reference>
<dbReference type="Proteomes" id="UP000189701">
    <property type="component" value="Unplaced"/>
</dbReference>
<dbReference type="RefSeq" id="XP_009778051.1">
    <property type="nucleotide sequence ID" value="XM_009779749.1"/>
</dbReference>
<name>A0A1U7WL92_NICSY</name>
<evidence type="ECO:0000313" key="2">
    <source>
        <dbReference type="RefSeq" id="XP_009778051.1"/>
    </source>
</evidence>
<dbReference type="STRING" id="4096.A0A1U7WL92"/>
<accession>A0A1U7WL92</accession>
<organism evidence="1 2">
    <name type="scientific">Nicotiana sylvestris</name>
    <name type="common">Wood tobacco</name>
    <name type="synonym">South American tobacco</name>
    <dbReference type="NCBI Taxonomy" id="4096"/>
    <lineage>
        <taxon>Eukaryota</taxon>
        <taxon>Viridiplantae</taxon>
        <taxon>Streptophyta</taxon>
        <taxon>Embryophyta</taxon>
        <taxon>Tracheophyta</taxon>
        <taxon>Spermatophyta</taxon>
        <taxon>Magnoliopsida</taxon>
        <taxon>eudicotyledons</taxon>
        <taxon>Gunneridae</taxon>
        <taxon>Pentapetalae</taxon>
        <taxon>asterids</taxon>
        <taxon>lamiids</taxon>
        <taxon>Solanales</taxon>
        <taxon>Solanaceae</taxon>
        <taxon>Nicotianoideae</taxon>
        <taxon>Nicotianeae</taxon>
        <taxon>Nicotiana</taxon>
    </lineage>
</organism>